<feature type="binding site" evidence="17">
    <location>
        <position position="431"/>
    </location>
    <ligand>
        <name>AMP</name>
        <dbReference type="ChEBI" id="CHEBI:456215"/>
    </ligand>
</feature>
<dbReference type="CDD" id="cd01171">
    <property type="entry name" value="YXKO-related"/>
    <property type="match status" value="1"/>
</dbReference>
<dbReference type="InterPro" id="IPR030677">
    <property type="entry name" value="Nnr"/>
</dbReference>
<comment type="catalytic activity">
    <reaction evidence="16 17 19">
        <text>(6S)-NADPHX + ADP = AMP + phosphate + NADPH + H(+)</text>
        <dbReference type="Rhea" id="RHEA:32235"/>
        <dbReference type="ChEBI" id="CHEBI:15378"/>
        <dbReference type="ChEBI" id="CHEBI:43474"/>
        <dbReference type="ChEBI" id="CHEBI:57783"/>
        <dbReference type="ChEBI" id="CHEBI:64076"/>
        <dbReference type="ChEBI" id="CHEBI:456215"/>
        <dbReference type="ChEBI" id="CHEBI:456216"/>
        <dbReference type="EC" id="4.2.1.136"/>
    </reaction>
</comment>
<comment type="cofactor">
    <cofactor evidence="17">
        <name>Mg(2+)</name>
        <dbReference type="ChEBI" id="CHEBI:18420"/>
    </cofactor>
</comment>
<comment type="cofactor">
    <cofactor evidence="18 19">
        <name>K(+)</name>
        <dbReference type="ChEBI" id="CHEBI:29103"/>
    </cofactor>
    <text evidence="18 19">Binds 1 potassium ion per subunit.</text>
</comment>
<feature type="binding site" evidence="17">
    <location>
        <position position="260"/>
    </location>
    <ligand>
        <name>(6S)-NADPHX</name>
        <dbReference type="ChEBI" id="CHEBI:64076"/>
    </ligand>
</feature>
<evidence type="ECO:0000256" key="2">
    <source>
        <dbReference type="ARBA" id="ARBA00000909"/>
    </source>
</evidence>
<dbReference type="NCBIfam" id="TIGR00197">
    <property type="entry name" value="yjeF_nterm"/>
    <property type="match status" value="1"/>
</dbReference>
<dbReference type="Pfam" id="PF03853">
    <property type="entry name" value="YjeF_N"/>
    <property type="match status" value="1"/>
</dbReference>
<evidence type="ECO:0000256" key="16">
    <source>
        <dbReference type="ARBA" id="ARBA00049209"/>
    </source>
</evidence>
<keyword evidence="10 17" id="KW-0520">NAD</keyword>
<proteinExistence type="inferred from homology"/>
<dbReference type="Gene3D" id="3.40.1190.20">
    <property type="match status" value="1"/>
</dbReference>
<evidence type="ECO:0000256" key="5">
    <source>
        <dbReference type="ARBA" id="ARBA00022723"/>
    </source>
</evidence>
<keyword evidence="7 17" id="KW-0067">ATP-binding</keyword>
<keyword evidence="13" id="KW-0511">Multifunctional enzyme</keyword>
<dbReference type="InterPro" id="IPR029056">
    <property type="entry name" value="Ribokinase-like"/>
</dbReference>
<organism evidence="22 23">
    <name type="scientific">Lentisphaera profundi</name>
    <dbReference type="NCBI Taxonomy" id="1658616"/>
    <lineage>
        <taxon>Bacteria</taxon>
        <taxon>Pseudomonadati</taxon>
        <taxon>Lentisphaerota</taxon>
        <taxon>Lentisphaeria</taxon>
        <taxon>Lentisphaerales</taxon>
        <taxon>Lentisphaeraceae</taxon>
        <taxon>Lentisphaera</taxon>
    </lineage>
</organism>
<evidence type="ECO:0000256" key="1">
    <source>
        <dbReference type="ARBA" id="ARBA00000013"/>
    </source>
</evidence>
<protein>
    <recommendedName>
        <fullName evidence="19">Bifunctional NAD(P)H-hydrate repair enzyme</fullName>
    </recommendedName>
    <alternativeName>
        <fullName evidence="19">Nicotinamide nucleotide repair protein</fullName>
    </alternativeName>
    <domain>
        <recommendedName>
            <fullName evidence="19">ADP-dependent (S)-NAD(P)H-hydrate dehydratase</fullName>
            <ecNumber evidence="19">4.2.1.136</ecNumber>
        </recommendedName>
        <alternativeName>
            <fullName evidence="19">ADP-dependent NAD(P)HX dehydratase</fullName>
        </alternativeName>
    </domain>
    <domain>
        <recommendedName>
            <fullName evidence="19">NAD(P)H-hydrate epimerase</fullName>
            <ecNumber evidence="19">5.1.99.6</ecNumber>
        </recommendedName>
    </domain>
</protein>
<dbReference type="InterPro" id="IPR004443">
    <property type="entry name" value="YjeF_N_dom"/>
</dbReference>
<keyword evidence="6 17" id="KW-0547">Nucleotide-binding</keyword>
<dbReference type="InterPro" id="IPR000631">
    <property type="entry name" value="CARKD"/>
</dbReference>
<dbReference type="Gene3D" id="3.40.50.10260">
    <property type="entry name" value="YjeF N-terminal domain"/>
    <property type="match status" value="1"/>
</dbReference>
<comment type="caution">
    <text evidence="18">Lacks conserved residue(s) required for the propagation of feature annotation.</text>
</comment>
<evidence type="ECO:0000256" key="15">
    <source>
        <dbReference type="ARBA" id="ARBA00048238"/>
    </source>
</evidence>
<comment type="function">
    <text evidence="14 19">Bifunctional enzyme that catalyzes the epimerization of the S- and R-forms of NAD(P)HX and the dehydration of the S-form of NAD(P)HX at the expense of ADP, which is converted to AMP. This allows the repair of both epimers of NAD(P)HX, a damaged form of NAD(P)H that is a result of enzymatic or heat-dependent hydration.</text>
</comment>
<evidence type="ECO:0000256" key="17">
    <source>
        <dbReference type="HAMAP-Rule" id="MF_01965"/>
    </source>
</evidence>
<keyword evidence="8 17" id="KW-0521">NADP</keyword>
<evidence type="ECO:0000259" key="21">
    <source>
        <dbReference type="PROSITE" id="PS51385"/>
    </source>
</evidence>
<dbReference type="NCBIfam" id="TIGR00196">
    <property type="entry name" value="yjeF_cterm"/>
    <property type="match status" value="1"/>
</dbReference>
<feature type="binding site" evidence="18">
    <location>
        <begin position="130"/>
        <end position="136"/>
    </location>
    <ligand>
        <name>(6S)-NADPHX</name>
        <dbReference type="ChEBI" id="CHEBI:64076"/>
    </ligand>
</feature>
<feature type="binding site" evidence="17">
    <location>
        <position position="366"/>
    </location>
    <ligand>
        <name>(6S)-NADPHX</name>
        <dbReference type="ChEBI" id="CHEBI:64076"/>
    </ligand>
</feature>
<accession>A0ABY7VRZ6</accession>
<evidence type="ECO:0000256" key="8">
    <source>
        <dbReference type="ARBA" id="ARBA00022857"/>
    </source>
</evidence>
<dbReference type="PROSITE" id="PS51385">
    <property type="entry name" value="YJEF_N"/>
    <property type="match status" value="1"/>
</dbReference>
<evidence type="ECO:0000256" key="7">
    <source>
        <dbReference type="ARBA" id="ARBA00022840"/>
    </source>
</evidence>
<comment type="similarity">
    <text evidence="18">Belongs to the NnrE/AIBP family.</text>
</comment>
<feature type="binding site" evidence="17">
    <location>
        <position position="317"/>
    </location>
    <ligand>
        <name>(6S)-NADPHX</name>
        <dbReference type="ChEBI" id="CHEBI:64076"/>
    </ligand>
</feature>
<feature type="domain" description="YjeF C-terminal" evidence="20">
    <location>
        <begin position="225"/>
        <end position="494"/>
    </location>
</feature>
<dbReference type="SUPFAM" id="SSF53613">
    <property type="entry name" value="Ribokinase-like"/>
    <property type="match status" value="1"/>
</dbReference>
<comment type="function">
    <text evidence="17">Catalyzes the dehydration of the S-form of NAD(P)HX at the expense of ADP, which is converted to AMP. Together with NAD(P)HX epimerase, which catalyzes the epimerization of the S- and R-forms, the enzyme allows the repair of both epimers of NAD(P)HX, a damaged form of NAD(P)H that is a result of enzymatic or heat-dependent hydration.</text>
</comment>
<evidence type="ECO:0000259" key="20">
    <source>
        <dbReference type="PROSITE" id="PS51383"/>
    </source>
</evidence>
<feature type="binding site" evidence="18">
    <location>
        <position position="159"/>
    </location>
    <ligand>
        <name>(6S)-NADPHX</name>
        <dbReference type="ChEBI" id="CHEBI:64076"/>
    </ligand>
</feature>
<comment type="similarity">
    <text evidence="4 19">In the C-terminal section; belongs to the NnrD/CARKD family.</text>
</comment>
<comment type="catalytic activity">
    <reaction evidence="1 18 19">
        <text>(6R)-NADHX = (6S)-NADHX</text>
        <dbReference type="Rhea" id="RHEA:32215"/>
        <dbReference type="ChEBI" id="CHEBI:64074"/>
        <dbReference type="ChEBI" id="CHEBI:64075"/>
        <dbReference type="EC" id="5.1.99.6"/>
    </reaction>
</comment>
<feature type="binding site" evidence="18">
    <location>
        <position position="63"/>
    </location>
    <ligand>
        <name>K(+)</name>
        <dbReference type="ChEBI" id="CHEBI:29103"/>
    </ligand>
</feature>
<dbReference type="PIRSF" id="PIRSF017184">
    <property type="entry name" value="Nnr"/>
    <property type="match status" value="1"/>
</dbReference>
<evidence type="ECO:0000256" key="9">
    <source>
        <dbReference type="ARBA" id="ARBA00022958"/>
    </source>
</evidence>
<keyword evidence="11 18" id="KW-0413">Isomerase</keyword>
<feature type="binding site" evidence="18">
    <location>
        <position position="126"/>
    </location>
    <ligand>
        <name>K(+)</name>
        <dbReference type="ChEBI" id="CHEBI:29103"/>
    </ligand>
</feature>
<comment type="similarity">
    <text evidence="17">Belongs to the NnrD/CARKD family.</text>
</comment>
<evidence type="ECO:0000256" key="12">
    <source>
        <dbReference type="ARBA" id="ARBA00023239"/>
    </source>
</evidence>
<sequence>MKIVSSHTMRTIDQQTIKNGKASSLILMERAGEKCANEIDLYCASLAQHHLKRIIILCGPGNNGGDGFVIARHLRNSYSVKILCTHTQEKLSRDALIMSQSQIDICNFDYQSSLIKDLHEGDIIIDCLFGTGLNRPLSARIAELVNDINSSTVPVISIDSPSGLNSEGEALGICVKAHLTLSIGLAKTAYFENSGPVHIGALRNLNISFPHEYIDQAEEVGQAFFAEDAKKALIEIDYNAHKYLRGQCLIIAGSANYSGAAIIAADAAAVSGAGMTILSHPNSRFPQNPGVICLQHDVKLLDSHFFVKSQSVLIGPGLEITDENEIIFKQLIQSNKALVIDAAAIDLIAKNRTSFPREFPTIITPHEGELLRLSKALNYPTKDLLKAAQKIAKDFGIYIILKGPQSKVFNKDGNYSINTSGNKALSSAGSGDALAGILVSIWARPDIDYYEQAKLACFIHGLSAELYTGAKRSFPMNKFPELISKAYHFLSPHA</sequence>
<evidence type="ECO:0000313" key="22">
    <source>
        <dbReference type="EMBL" id="WDE96980.1"/>
    </source>
</evidence>
<dbReference type="HAMAP" id="MF_01966">
    <property type="entry name" value="NADHX_epimerase"/>
    <property type="match status" value="1"/>
</dbReference>
<dbReference type="EMBL" id="CP117811">
    <property type="protein sequence ID" value="WDE96980.1"/>
    <property type="molecule type" value="Genomic_DNA"/>
</dbReference>
<dbReference type="SUPFAM" id="SSF64153">
    <property type="entry name" value="YjeF N-terminal domain-like"/>
    <property type="match status" value="1"/>
</dbReference>
<evidence type="ECO:0000256" key="19">
    <source>
        <dbReference type="PIRNR" id="PIRNR017184"/>
    </source>
</evidence>
<name>A0ABY7VRZ6_9BACT</name>
<keyword evidence="23" id="KW-1185">Reference proteome</keyword>
<evidence type="ECO:0000256" key="10">
    <source>
        <dbReference type="ARBA" id="ARBA00023027"/>
    </source>
</evidence>
<dbReference type="PROSITE" id="PS51383">
    <property type="entry name" value="YJEF_C_3"/>
    <property type="match status" value="1"/>
</dbReference>
<evidence type="ECO:0000256" key="3">
    <source>
        <dbReference type="ARBA" id="ARBA00006001"/>
    </source>
</evidence>
<dbReference type="EC" id="4.2.1.136" evidence="19"/>
<gene>
    <name evidence="17" type="primary">nnrD</name>
    <name evidence="18" type="synonym">nnrE</name>
    <name evidence="22" type="ORF">PQO03_03270</name>
</gene>
<dbReference type="Proteomes" id="UP001214250">
    <property type="component" value="Chromosome 1"/>
</dbReference>
<reference evidence="22 23" key="1">
    <citation type="submission" date="2023-02" db="EMBL/GenBank/DDBJ databases">
        <title>Genome sequence of Lentisphaera profundi SAORIC-696.</title>
        <authorList>
            <person name="Kim e."/>
            <person name="Cho J.-C."/>
            <person name="Choi A."/>
            <person name="Kang I."/>
        </authorList>
    </citation>
    <scope>NUCLEOTIDE SEQUENCE [LARGE SCALE GENOMIC DNA]</scope>
    <source>
        <strain evidence="22 23">SAORIC-696</strain>
    </source>
</reference>
<evidence type="ECO:0000256" key="13">
    <source>
        <dbReference type="ARBA" id="ARBA00023268"/>
    </source>
</evidence>
<dbReference type="RefSeq" id="WP_274151089.1">
    <property type="nucleotide sequence ID" value="NZ_CP117811.1"/>
</dbReference>
<dbReference type="PANTHER" id="PTHR12592">
    <property type="entry name" value="ATP-DEPENDENT (S)-NAD(P)H-HYDRATE DEHYDRATASE FAMILY MEMBER"/>
    <property type="match status" value="1"/>
</dbReference>
<feature type="binding site" evidence="18">
    <location>
        <position position="162"/>
    </location>
    <ligand>
        <name>K(+)</name>
        <dbReference type="ChEBI" id="CHEBI:29103"/>
    </ligand>
</feature>
<comment type="similarity">
    <text evidence="3 19">In the N-terminal section; belongs to the NnrE/AIBP family.</text>
</comment>
<keyword evidence="5 18" id="KW-0479">Metal-binding</keyword>
<feature type="binding site" evidence="17">
    <location>
        <position position="432"/>
    </location>
    <ligand>
        <name>(6S)-NADPHX</name>
        <dbReference type="ChEBI" id="CHEBI:64076"/>
    </ligand>
</feature>
<feature type="domain" description="YjeF N-terminal" evidence="21">
    <location>
        <begin position="9"/>
        <end position="215"/>
    </location>
</feature>
<comment type="catalytic activity">
    <reaction evidence="2 18 19">
        <text>(6R)-NADPHX = (6S)-NADPHX</text>
        <dbReference type="Rhea" id="RHEA:32227"/>
        <dbReference type="ChEBI" id="CHEBI:64076"/>
        <dbReference type="ChEBI" id="CHEBI:64077"/>
        <dbReference type="EC" id="5.1.99.6"/>
    </reaction>
</comment>
<dbReference type="EC" id="5.1.99.6" evidence="19"/>
<keyword evidence="12 17" id="KW-0456">Lyase</keyword>
<dbReference type="Pfam" id="PF01256">
    <property type="entry name" value="Carb_kinase"/>
    <property type="match status" value="1"/>
</dbReference>
<evidence type="ECO:0000256" key="6">
    <source>
        <dbReference type="ARBA" id="ARBA00022741"/>
    </source>
</evidence>
<evidence type="ECO:0000313" key="23">
    <source>
        <dbReference type="Proteomes" id="UP001214250"/>
    </source>
</evidence>
<dbReference type="InterPro" id="IPR036652">
    <property type="entry name" value="YjeF_N_dom_sf"/>
</dbReference>
<keyword evidence="9 18" id="KW-0630">Potassium</keyword>
<comment type="catalytic activity">
    <reaction evidence="15 17 19">
        <text>(6S)-NADHX + ADP = AMP + phosphate + NADH + H(+)</text>
        <dbReference type="Rhea" id="RHEA:32223"/>
        <dbReference type="ChEBI" id="CHEBI:15378"/>
        <dbReference type="ChEBI" id="CHEBI:43474"/>
        <dbReference type="ChEBI" id="CHEBI:57945"/>
        <dbReference type="ChEBI" id="CHEBI:64074"/>
        <dbReference type="ChEBI" id="CHEBI:456215"/>
        <dbReference type="ChEBI" id="CHEBI:456216"/>
        <dbReference type="EC" id="4.2.1.136"/>
    </reaction>
</comment>
<comment type="function">
    <text evidence="18">Catalyzes the epimerization of the S- and R-forms of NAD(P)HX, a damaged form of NAD(P)H that is a result of enzymatic or heat-dependent hydration. This is a prerequisite for the S-specific NAD(P)H-hydrate dehydratase to allow the repair of both epimers of NAD(P)HX.</text>
</comment>
<evidence type="ECO:0000256" key="14">
    <source>
        <dbReference type="ARBA" id="ARBA00025153"/>
    </source>
</evidence>
<comment type="subunit">
    <text evidence="17">Homotetramer.</text>
</comment>
<evidence type="ECO:0000256" key="18">
    <source>
        <dbReference type="HAMAP-Rule" id="MF_01966"/>
    </source>
</evidence>
<dbReference type="HAMAP" id="MF_01965">
    <property type="entry name" value="NADHX_dehydratase"/>
    <property type="match status" value="1"/>
</dbReference>
<evidence type="ECO:0000256" key="11">
    <source>
        <dbReference type="ARBA" id="ARBA00023235"/>
    </source>
</evidence>
<evidence type="ECO:0000256" key="4">
    <source>
        <dbReference type="ARBA" id="ARBA00009524"/>
    </source>
</evidence>
<feature type="binding site" evidence="17">
    <location>
        <begin position="402"/>
        <end position="406"/>
    </location>
    <ligand>
        <name>AMP</name>
        <dbReference type="ChEBI" id="CHEBI:456215"/>
    </ligand>
</feature>
<feature type="binding site" evidence="18">
    <location>
        <begin position="62"/>
        <end position="66"/>
    </location>
    <ligand>
        <name>(6S)-NADPHX</name>
        <dbReference type="ChEBI" id="CHEBI:64076"/>
    </ligand>
</feature>
<dbReference type="PANTHER" id="PTHR12592:SF0">
    <property type="entry name" value="ATP-DEPENDENT (S)-NAD(P)H-HYDRATE DEHYDRATASE"/>
    <property type="match status" value="1"/>
</dbReference>